<evidence type="ECO:0000256" key="1">
    <source>
        <dbReference type="SAM" id="Phobius"/>
    </source>
</evidence>
<keyword evidence="4" id="KW-1185">Reference proteome</keyword>
<reference evidence="3" key="1">
    <citation type="submission" date="2023-06" db="EMBL/GenBank/DDBJ databases">
        <title>Genomic analysis of the entomopathogenic nematode Steinernema hermaphroditum.</title>
        <authorList>
            <person name="Schwarz E.M."/>
            <person name="Heppert J.K."/>
            <person name="Baniya A."/>
            <person name="Schwartz H.T."/>
            <person name="Tan C.-H."/>
            <person name="Antoshechkin I."/>
            <person name="Sternberg P.W."/>
            <person name="Goodrich-Blair H."/>
            <person name="Dillman A.R."/>
        </authorList>
    </citation>
    <scope>NUCLEOTIDE SEQUENCE</scope>
    <source>
        <strain evidence="3">PS9179</strain>
        <tissue evidence="3">Whole animal</tissue>
    </source>
</reference>
<dbReference type="EMBL" id="JAUCMV010000004">
    <property type="protein sequence ID" value="KAK0402643.1"/>
    <property type="molecule type" value="Genomic_DNA"/>
</dbReference>
<protein>
    <recommendedName>
        <fullName evidence="2">7TM GPCR serpentine receptor class x (Srx) domain-containing protein</fullName>
    </recommendedName>
</protein>
<proteinExistence type="predicted"/>
<evidence type="ECO:0000313" key="4">
    <source>
        <dbReference type="Proteomes" id="UP001175271"/>
    </source>
</evidence>
<name>A0AA39HD85_9BILA</name>
<evidence type="ECO:0000259" key="2">
    <source>
        <dbReference type="Pfam" id="PF10328"/>
    </source>
</evidence>
<dbReference type="Gene3D" id="1.20.1070.10">
    <property type="entry name" value="Rhodopsin 7-helix transmembrane proteins"/>
    <property type="match status" value="1"/>
</dbReference>
<feature type="transmembrane region" description="Helical" evidence="1">
    <location>
        <begin position="41"/>
        <end position="65"/>
    </location>
</feature>
<keyword evidence="1" id="KW-0472">Membrane</keyword>
<dbReference type="AlphaFoldDB" id="A0AA39HD85"/>
<dbReference type="Proteomes" id="UP001175271">
    <property type="component" value="Unassembled WGS sequence"/>
</dbReference>
<dbReference type="CDD" id="cd00637">
    <property type="entry name" value="7tm_classA_rhodopsin-like"/>
    <property type="match status" value="1"/>
</dbReference>
<keyword evidence="1" id="KW-0812">Transmembrane</keyword>
<keyword evidence="1" id="KW-1133">Transmembrane helix</keyword>
<evidence type="ECO:0000313" key="3">
    <source>
        <dbReference type="EMBL" id="KAK0402643.1"/>
    </source>
</evidence>
<sequence length="184" mass="21359">MGVWAFEVGYFFACHACVMHQAVSVNRMMAVCFPIKYRHIFTLKFCIIVIAVLWIEVFFVLLAYVDKYLGIRSDRQEMVYLPHAFYDDVLGQLENEDVGPVQELTGAIGRVAGDHRSKRRELRLWVASSIKTKLCGIRLTRIEREVPTTTPVQFSNLNSKYDRTDQERSHQWKLLITEKNAKSL</sequence>
<gene>
    <name evidence="3" type="ORF">QR680_016447</name>
</gene>
<dbReference type="Pfam" id="PF10328">
    <property type="entry name" value="7TM_GPCR_Srx"/>
    <property type="match status" value="1"/>
</dbReference>
<dbReference type="SUPFAM" id="SSF81321">
    <property type="entry name" value="Family A G protein-coupled receptor-like"/>
    <property type="match status" value="1"/>
</dbReference>
<accession>A0AA39HD85</accession>
<feature type="domain" description="7TM GPCR serpentine receptor class x (Srx)" evidence="2">
    <location>
        <begin position="10"/>
        <end position="64"/>
    </location>
</feature>
<dbReference type="InterPro" id="IPR019430">
    <property type="entry name" value="7TM_GPCR_serpentine_rcpt_Srx"/>
</dbReference>
<comment type="caution">
    <text evidence="3">The sequence shown here is derived from an EMBL/GenBank/DDBJ whole genome shotgun (WGS) entry which is preliminary data.</text>
</comment>
<organism evidence="3 4">
    <name type="scientific">Steinernema hermaphroditum</name>
    <dbReference type="NCBI Taxonomy" id="289476"/>
    <lineage>
        <taxon>Eukaryota</taxon>
        <taxon>Metazoa</taxon>
        <taxon>Ecdysozoa</taxon>
        <taxon>Nematoda</taxon>
        <taxon>Chromadorea</taxon>
        <taxon>Rhabditida</taxon>
        <taxon>Tylenchina</taxon>
        <taxon>Panagrolaimomorpha</taxon>
        <taxon>Strongyloidoidea</taxon>
        <taxon>Steinernematidae</taxon>
        <taxon>Steinernema</taxon>
    </lineage>
</organism>